<comment type="subcellular location">
    <subcellularLocation>
        <location evidence="1 7">Cell membrane</location>
        <topology evidence="1 7">Multi-pass membrane protein</topology>
    </subcellularLocation>
</comment>
<name>A0A9Y2MT12_9PSEU</name>
<evidence type="ECO:0000313" key="10">
    <source>
        <dbReference type="Proteomes" id="UP001236014"/>
    </source>
</evidence>
<dbReference type="AlphaFoldDB" id="A0A9Y2MT12"/>
<evidence type="ECO:0000256" key="5">
    <source>
        <dbReference type="ARBA" id="ARBA00022989"/>
    </source>
</evidence>
<evidence type="ECO:0000313" key="9">
    <source>
        <dbReference type="EMBL" id="WIX77261.1"/>
    </source>
</evidence>
<dbReference type="InterPro" id="IPR035906">
    <property type="entry name" value="MetI-like_sf"/>
</dbReference>
<evidence type="ECO:0000256" key="4">
    <source>
        <dbReference type="ARBA" id="ARBA00022692"/>
    </source>
</evidence>
<evidence type="ECO:0000256" key="3">
    <source>
        <dbReference type="ARBA" id="ARBA00022475"/>
    </source>
</evidence>
<keyword evidence="3" id="KW-1003">Cell membrane</keyword>
<keyword evidence="2 7" id="KW-0813">Transport</keyword>
<dbReference type="RefSeq" id="WP_285968002.1">
    <property type="nucleotide sequence ID" value="NZ_CP127294.1"/>
</dbReference>
<keyword evidence="5 7" id="KW-1133">Transmembrane helix</keyword>
<proteinExistence type="inferred from homology"/>
<feature type="transmembrane region" description="Helical" evidence="7">
    <location>
        <begin position="184"/>
        <end position="217"/>
    </location>
</feature>
<dbReference type="Pfam" id="PF00528">
    <property type="entry name" value="BPD_transp_1"/>
    <property type="match status" value="1"/>
</dbReference>
<feature type="transmembrane region" description="Helical" evidence="7">
    <location>
        <begin position="111"/>
        <end position="131"/>
    </location>
</feature>
<accession>A0A9Y2MT12</accession>
<keyword evidence="6 7" id="KW-0472">Membrane</keyword>
<evidence type="ECO:0000256" key="2">
    <source>
        <dbReference type="ARBA" id="ARBA00022448"/>
    </source>
</evidence>
<evidence type="ECO:0000259" key="8">
    <source>
        <dbReference type="PROSITE" id="PS50928"/>
    </source>
</evidence>
<gene>
    <name evidence="9" type="ORF">QRX50_38590</name>
</gene>
<evidence type="ECO:0000256" key="7">
    <source>
        <dbReference type="RuleBase" id="RU363032"/>
    </source>
</evidence>
<dbReference type="SUPFAM" id="SSF161098">
    <property type="entry name" value="MetI-like"/>
    <property type="match status" value="1"/>
</dbReference>
<dbReference type="KEGG" id="acab:QRX50_38590"/>
<sequence length="272" mass="27764">MSLDVLPRRAAARRGHRPALSTFVLGLSGLVLLAAAEEVVSRSGLVSTQYLPPASVILARLGELLTNAPFLADLGATAGSAVLGLVIAVPVGLVVGLVLGLVPAAHTATRIVVDLLRPVPAVAIVPLLVLVTGTGRASVVITIVSATVWPVLLNTIHGVRDVDGVALQTARLYGARLPRRLAEIVLPSAAPVIAAGVRVSIGLALVIAVAAELLIGTDSGVGAYLLAATQGGSHTDYAFAAVCAAGLLGLVVNWAARALERRFLPWSEGEPR</sequence>
<protein>
    <submittedName>
        <fullName evidence="9">ABC transporter permease subunit</fullName>
    </submittedName>
</protein>
<reference evidence="9 10" key="1">
    <citation type="submission" date="2023-06" db="EMBL/GenBank/DDBJ databases">
        <authorList>
            <person name="Oyuntsetseg B."/>
            <person name="Kim S.B."/>
        </authorList>
    </citation>
    <scope>NUCLEOTIDE SEQUENCE [LARGE SCALE GENOMIC DNA]</scope>
    <source>
        <strain evidence="9 10">2-15</strain>
    </source>
</reference>
<dbReference type="CDD" id="cd06261">
    <property type="entry name" value="TM_PBP2"/>
    <property type="match status" value="1"/>
</dbReference>
<feature type="transmembrane region" description="Helical" evidence="7">
    <location>
        <begin position="237"/>
        <end position="256"/>
    </location>
</feature>
<evidence type="ECO:0000256" key="6">
    <source>
        <dbReference type="ARBA" id="ARBA00023136"/>
    </source>
</evidence>
<dbReference type="Gene3D" id="1.10.3720.10">
    <property type="entry name" value="MetI-like"/>
    <property type="match status" value="1"/>
</dbReference>
<dbReference type="PROSITE" id="PS50928">
    <property type="entry name" value="ABC_TM1"/>
    <property type="match status" value="1"/>
</dbReference>
<dbReference type="PANTHER" id="PTHR30151:SF0">
    <property type="entry name" value="ABC TRANSPORTER PERMEASE PROTEIN MJ0413-RELATED"/>
    <property type="match status" value="1"/>
</dbReference>
<dbReference type="Proteomes" id="UP001236014">
    <property type="component" value="Chromosome"/>
</dbReference>
<feature type="transmembrane region" description="Helical" evidence="7">
    <location>
        <begin position="74"/>
        <end position="99"/>
    </location>
</feature>
<organism evidence="9 10">
    <name type="scientific">Amycolatopsis carbonis</name>
    <dbReference type="NCBI Taxonomy" id="715471"/>
    <lineage>
        <taxon>Bacteria</taxon>
        <taxon>Bacillati</taxon>
        <taxon>Actinomycetota</taxon>
        <taxon>Actinomycetes</taxon>
        <taxon>Pseudonocardiales</taxon>
        <taxon>Pseudonocardiaceae</taxon>
        <taxon>Amycolatopsis</taxon>
    </lineage>
</organism>
<keyword evidence="4 7" id="KW-0812">Transmembrane</keyword>
<dbReference type="EMBL" id="CP127294">
    <property type="protein sequence ID" value="WIX77261.1"/>
    <property type="molecule type" value="Genomic_DNA"/>
</dbReference>
<dbReference type="GO" id="GO:0005886">
    <property type="term" value="C:plasma membrane"/>
    <property type="evidence" value="ECO:0007669"/>
    <property type="project" value="UniProtKB-SubCell"/>
</dbReference>
<dbReference type="PANTHER" id="PTHR30151">
    <property type="entry name" value="ALKANE SULFONATE ABC TRANSPORTER-RELATED, MEMBRANE SUBUNIT"/>
    <property type="match status" value="1"/>
</dbReference>
<evidence type="ECO:0000256" key="1">
    <source>
        <dbReference type="ARBA" id="ARBA00004651"/>
    </source>
</evidence>
<feature type="domain" description="ABC transmembrane type-1" evidence="8">
    <location>
        <begin position="74"/>
        <end position="260"/>
    </location>
</feature>
<dbReference type="InterPro" id="IPR000515">
    <property type="entry name" value="MetI-like"/>
</dbReference>
<dbReference type="GO" id="GO:0055085">
    <property type="term" value="P:transmembrane transport"/>
    <property type="evidence" value="ECO:0007669"/>
    <property type="project" value="InterPro"/>
</dbReference>
<feature type="transmembrane region" description="Helical" evidence="7">
    <location>
        <begin position="137"/>
        <end position="156"/>
    </location>
</feature>
<keyword evidence="10" id="KW-1185">Reference proteome</keyword>
<comment type="similarity">
    <text evidence="7">Belongs to the binding-protein-dependent transport system permease family.</text>
</comment>